<evidence type="ECO:0000313" key="3">
    <source>
        <dbReference type="EMBL" id="GAA0550152.1"/>
    </source>
</evidence>
<dbReference type="InterPro" id="IPR052336">
    <property type="entry name" value="MlaD_Phospholipid_Transporter"/>
</dbReference>
<evidence type="ECO:0000259" key="2">
    <source>
        <dbReference type="Pfam" id="PF11887"/>
    </source>
</evidence>
<dbReference type="Pfam" id="PF02470">
    <property type="entry name" value="MlaD"/>
    <property type="match status" value="1"/>
</dbReference>
<dbReference type="RefSeq" id="WP_009950523.1">
    <property type="nucleotide sequence ID" value="NZ_BAAAGS010000050.1"/>
</dbReference>
<dbReference type="InterPro" id="IPR024516">
    <property type="entry name" value="Mce_C"/>
</dbReference>
<protein>
    <submittedName>
        <fullName evidence="3">MCE family protein</fullName>
    </submittedName>
</protein>
<evidence type="ECO:0000259" key="1">
    <source>
        <dbReference type="Pfam" id="PF02470"/>
    </source>
</evidence>
<accession>A0ABP3NU33</accession>
<dbReference type="InterPro" id="IPR003399">
    <property type="entry name" value="Mce/MlaD"/>
</dbReference>
<dbReference type="NCBIfam" id="TIGR00996">
    <property type="entry name" value="Mtu_fam_mce"/>
    <property type="match status" value="1"/>
</dbReference>
<reference evidence="4" key="1">
    <citation type="journal article" date="2019" name="Int. J. Syst. Evol. Microbiol.">
        <title>The Global Catalogue of Microorganisms (GCM) 10K type strain sequencing project: providing services to taxonomists for standard genome sequencing and annotation.</title>
        <authorList>
            <consortium name="The Broad Institute Genomics Platform"/>
            <consortium name="The Broad Institute Genome Sequencing Center for Infectious Disease"/>
            <person name="Wu L."/>
            <person name="Ma J."/>
        </authorList>
    </citation>
    <scope>NUCLEOTIDE SEQUENCE [LARGE SCALE GENOMIC DNA]</scope>
    <source>
        <strain evidence="4">JCM 10303</strain>
    </source>
</reference>
<dbReference type="PANTHER" id="PTHR33371">
    <property type="entry name" value="INTERMEMBRANE PHOSPHOLIPID TRANSPORT SYSTEM BINDING PROTEIN MLAD-RELATED"/>
    <property type="match status" value="1"/>
</dbReference>
<feature type="domain" description="Mammalian cell entry C-terminal" evidence="2">
    <location>
        <begin position="143"/>
        <end position="315"/>
    </location>
</feature>
<dbReference type="Pfam" id="PF11887">
    <property type="entry name" value="Mce4_CUP1"/>
    <property type="match status" value="1"/>
</dbReference>
<comment type="caution">
    <text evidence="3">The sequence shown here is derived from an EMBL/GenBank/DDBJ whole genome shotgun (WGS) entry which is preliminary data.</text>
</comment>
<feature type="domain" description="Mce/MlaD" evidence="1">
    <location>
        <begin position="59"/>
        <end position="135"/>
    </location>
</feature>
<gene>
    <name evidence="3" type="ORF">GCM10009533_55820</name>
</gene>
<proteinExistence type="predicted"/>
<organism evidence="3 4">
    <name type="scientific">Saccharopolyspora erythraea</name>
    <name type="common">Streptomyces erythraeus</name>
    <dbReference type="NCBI Taxonomy" id="1836"/>
    <lineage>
        <taxon>Bacteria</taxon>
        <taxon>Bacillati</taxon>
        <taxon>Actinomycetota</taxon>
        <taxon>Actinomycetes</taxon>
        <taxon>Pseudonocardiales</taxon>
        <taxon>Pseudonocardiaceae</taxon>
        <taxon>Saccharopolyspora</taxon>
    </lineage>
</organism>
<dbReference type="EMBL" id="BAAAGS010000050">
    <property type="protein sequence ID" value="GAA0550152.1"/>
    <property type="molecule type" value="Genomic_DNA"/>
</dbReference>
<keyword evidence="4" id="KW-1185">Reference proteome</keyword>
<sequence length="354" mass="37235">MPRRDRLAAETRAGAGGAARRRRVAAASAALALLVTAGCGQGGLYELPLPGGADVGERPYRLTVGFADVLDLVPQSGVKVDDIAVGKVESVELAPDGRTAQVTVVVNGDVDLPANAVARLRQSSLLGEKFVELAPSDVESPRGRLADGARIPAARNDRSPEVEEVFGALSLLLNGGGIGQIQNINQELNDALGGNESAARQLLGNLDTFIGGLDEHRGEITRALDGVNRLAATLERDKPLIDTTLTDLSPGIDALSQQREALVAMLKSLGELSDVSVDTVNRSKDDLVADLRALEPTLRRLAESGDRLPRAMQTLLTFPFPDEALNALRGDYLNSYLTFDARTVGPVGGRGGAP</sequence>
<dbReference type="PANTHER" id="PTHR33371:SF15">
    <property type="entry name" value="LIPOPROTEIN LPRN"/>
    <property type="match status" value="1"/>
</dbReference>
<name>A0ABP3NU33_SACER</name>
<dbReference type="InterPro" id="IPR005693">
    <property type="entry name" value="Mce"/>
</dbReference>
<evidence type="ECO:0000313" key="4">
    <source>
        <dbReference type="Proteomes" id="UP001500729"/>
    </source>
</evidence>
<dbReference type="Proteomes" id="UP001500729">
    <property type="component" value="Unassembled WGS sequence"/>
</dbReference>